<dbReference type="EMBL" id="JACEZS010000032">
    <property type="protein sequence ID" value="MBA5608473.1"/>
    <property type="molecule type" value="Genomic_DNA"/>
</dbReference>
<protein>
    <submittedName>
        <fullName evidence="2">EAL domain-containing protein</fullName>
    </submittedName>
</protein>
<dbReference type="PANTHER" id="PTHR33121:SF15">
    <property type="entry name" value="BLUE LIGHT- AND TEMPERATURE-REGULATED ANTIREPRESSOR BLUF"/>
    <property type="match status" value="1"/>
</dbReference>
<evidence type="ECO:0000313" key="2">
    <source>
        <dbReference type="EMBL" id="MBA5608473.1"/>
    </source>
</evidence>
<gene>
    <name evidence="2" type="ORF">H3H36_24295</name>
</gene>
<keyword evidence="3" id="KW-1185">Reference proteome</keyword>
<dbReference type="GO" id="GO:0071111">
    <property type="term" value="F:cyclic-guanylate-specific phosphodiesterase activity"/>
    <property type="evidence" value="ECO:0007669"/>
    <property type="project" value="InterPro"/>
</dbReference>
<sequence>MAFQPIVDVERRTVFAHESLVRGLDGAGAAHVLSQVNAENRYAFDQACRTKAVELASGLGLQGLLSINFLPNAVYEPETCIRATLAAARRHQMPTHRLLFEITESEQVRDKQHLRNIVREYRRQGFKTAIDDFGAGYAGLNLLADFQPDYIKLDMDLIRDVHENHVRQVIVRSIIEVCRALRIEVIAEGVESVGELRYLRAQGVKLFQGYLFSRPVVGQVPGIHWAAATTPAAFTPTKDLSCIH</sequence>
<accession>A0A7W2EM74</accession>
<dbReference type="SMART" id="SM00052">
    <property type="entry name" value="EAL"/>
    <property type="match status" value="1"/>
</dbReference>
<dbReference type="CDD" id="cd01948">
    <property type="entry name" value="EAL"/>
    <property type="match status" value="1"/>
</dbReference>
<dbReference type="InterPro" id="IPR035919">
    <property type="entry name" value="EAL_sf"/>
</dbReference>
<dbReference type="Pfam" id="PF00563">
    <property type="entry name" value="EAL"/>
    <property type="match status" value="1"/>
</dbReference>
<feature type="domain" description="EAL" evidence="1">
    <location>
        <begin position="1"/>
        <end position="229"/>
    </location>
</feature>
<evidence type="ECO:0000313" key="3">
    <source>
        <dbReference type="Proteomes" id="UP000566711"/>
    </source>
</evidence>
<comment type="caution">
    <text evidence="2">The sequence shown here is derived from an EMBL/GenBank/DDBJ whole genome shotgun (WGS) entry which is preliminary data.</text>
</comment>
<dbReference type="PROSITE" id="PS50883">
    <property type="entry name" value="EAL"/>
    <property type="match status" value="1"/>
</dbReference>
<dbReference type="InterPro" id="IPR050706">
    <property type="entry name" value="Cyclic-di-GMP_PDE-like"/>
</dbReference>
<dbReference type="PANTHER" id="PTHR33121">
    <property type="entry name" value="CYCLIC DI-GMP PHOSPHODIESTERASE PDEF"/>
    <property type="match status" value="1"/>
</dbReference>
<dbReference type="Proteomes" id="UP000566711">
    <property type="component" value="Unassembled WGS sequence"/>
</dbReference>
<dbReference type="AlphaFoldDB" id="A0A7W2EM74"/>
<reference evidence="2 3" key="1">
    <citation type="submission" date="2020-07" db="EMBL/GenBank/DDBJ databases">
        <title>Novel species isolated from subtropical streams in China.</title>
        <authorList>
            <person name="Lu H."/>
        </authorList>
    </citation>
    <scope>NUCLEOTIDE SEQUENCE [LARGE SCALE GENOMIC DNA]</scope>
    <source>
        <strain evidence="2 3">FT3S</strain>
    </source>
</reference>
<name>A0A7W2EM74_9BURK</name>
<evidence type="ECO:0000259" key="1">
    <source>
        <dbReference type="PROSITE" id="PS50883"/>
    </source>
</evidence>
<dbReference type="Gene3D" id="3.20.20.450">
    <property type="entry name" value="EAL domain"/>
    <property type="match status" value="1"/>
</dbReference>
<dbReference type="InterPro" id="IPR001633">
    <property type="entry name" value="EAL_dom"/>
</dbReference>
<organism evidence="2 3">
    <name type="scientific">Rugamonas fusca</name>
    <dbReference type="NCBI Taxonomy" id="2758568"/>
    <lineage>
        <taxon>Bacteria</taxon>
        <taxon>Pseudomonadati</taxon>
        <taxon>Pseudomonadota</taxon>
        <taxon>Betaproteobacteria</taxon>
        <taxon>Burkholderiales</taxon>
        <taxon>Oxalobacteraceae</taxon>
        <taxon>Telluria group</taxon>
        <taxon>Rugamonas</taxon>
    </lineage>
</organism>
<proteinExistence type="predicted"/>
<dbReference type="SUPFAM" id="SSF141868">
    <property type="entry name" value="EAL domain-like"/>
    <property type="match status" value="1"/>
</dbReference>